<dbReference type="Proteomes" id="UP000276309">
    <property type="component" value="Chromosome"/>
</dbReference>
<evidence type="ECO:0000313" key="1">
    <source>
        <dbReference type="EMBL" id="AYN69690.1"/>
    </source>
</evidence>
<dbReference type="KEGG" id="emar:D1013_09595"/>
<dbReference type="AlphaFoldDB" id="A0A3G2LBP8"/>
<dbReference type="OrthoDB" id="1439895at2"/>
<gene>
    <name evidence="1" type="ORF">D1013_09595</name>
</gene>
<name>A0A3G2LBP8_9FLAO</name>
<evidence type="ECO:0000313" key="2">
    <source>
        <dbReference type="Proteomes" id="UP000276309"/>
    </source>
</evidence>
<accession>A0A3G2LBP8</accession>
<sequence length="106" mass="11948">MAKFIAVDSNGLSLLSNSGLTVVMPFCKKKNSPKTIGDAKDFSFSKIEESFSQKLILSSFCNPQFQLEIFIWETGIYKLTSIYNSHITTTLNYRFLDNDSPPPRLA</sequence>
<reference evidence="1 2" key="1">
    <citation type="submission" date="2018-08" db="EMBL/GenBank/DDBJ databases">
        <title>The reduced genetic potential of extracellular carbohydrate catabolism in Euzebyella marina RN62, a Flavobacteriia bacterium isolated from the hadal water.</title>
        <authorList>
            <person name="Xue C."/>
        </authorList>
    </citation>
    <scope>NUCLEOTIDE SEQUENCE [LARGE SCALE GENOMIC DNA]</scope>
    <source>
        <strain evidence="1 2">RN62</strain>
    </source>
</reference>
<proteinExistence type="predicted"/>
<dbReference type="EMBL" id="CP032050">
    <property type="protein sequence ID" value="AYN69690.1"/>
    <property type="molecule type" value="Genomic_DNA"/>
</dbReference>
<protein>
    <submittedName>
        <fullName evidence="1">Uncharacterized protein</fullName>
    </submittedName>
</protein>
<keyword evidence="2" id="KW-1185">Reference proteome</keyword>
<organism evidence="1 2">
    <name type="scientific">Euzebyella marina</name>
    <dbReference type="NCBI Taxonomy" id="1761453"/>
    <lineage>
        <taxon>Bacteria</taxon>
        <taxon>Pseudomonadati</taxon>
        <taxon>Bacteroidota</taxon>
        <taxon>Flavobacteriia</taxon>
        <taxon>Flavobacteriales</taxon>
        <taxon>Flavobacteriaceae</taxon>
        <taxon>Euzebyella</taxon>
    </lineage>
</organism>